<dbReference type="CDD" id="cd00067">
    <property type="entry name" value="GAL4"/>
    <property type="match status" value="1"/>
</dbReference>
<evidence type="ECO:0000256" key="7">
    <source>
        <dbReference type="SAM" id="MobiDB-lite"/>
    </source>
</evidence>
<dbReference type="EMBL" id="JAPEUR010000126">
    <property type="protein sequence ID" value="KAJ4319343.1"/>
    <property type="molecule type" value="Genomic_DNA"/>
</dbReference>
<evidence type="ECO:0000256" key="3">
    <source>
        <dbReference type="ARBA" id="ARBA00023015"/>
    </source>
</evidence>
<feature type="region of interest" description="Disordered" evidence="7">
    <location>
        <begin position="58"/>
        <end position="133"/>
    </location>
</feature>
<feature type="compositionally biased region" description="Polar residues" evidence="7">
    <location>
        <begin position="613"/>
        <end position="626"/>
    </location>
</feature>
<dbReference type="PROSITE" id="PS50048">
    <property type="entry name" value="ZN2_CY6_FUNGAL_2"/>
    <property type="match status" value="1"/>
</dbReference>
<dbReference type="Pfam" id="PF00172">
    <property type="entry name" value="Zn_clus"/>
    <property type="match status" value="1"/>
</dbReference>
<comment type="caution">
    <text evidence="9">The sequence shown here is derived from an EMBL/GenBank/DDBJ whole genome shotgun (WGS) entry which is preliminary data.</text>
</comment>
<dbReference type="InterPro" id="IPR007219">
    <property type="entry name" value="XnlR_reg_dom"/>
</dbReference>
<dbReference type="SMART" id="SM00906">
    <property type="entry name" value="Fungal_trans"/>
    <property type="match status" value="1"/>
</dbReference>
<dbReference type="CDD" id="cd12148">
    <property type="entry name" value="fungal_TF_MHR"/>
    <property type="match status" value="1"/>
</dbReference>
<evidence type="ECO:0000313" key="10">
    <source>
        <dbReference type="Proteomes" id="UP001140502"/>
    </source>
</evidence>
<keyword evidence="4" id="KW-0238">DNA-binding</keyword>
<proteinExistence type="predicted"/>
<feature type="compositionally biased region" description="Polar residues" evidence="7">
    <location>
        <begin position="121"/>
        <end position="133"/>
    </location>
</feature>
<feature type="compositionally biased region" description="Polar residues" evidence="7">
    <location>
        <begin position="95"/>
        <end position="110"/>
    </location>
</feature>
<dbReference type="GO" id="GO:0006351">
    <property type="term" value="P:DNA-templated transcription"/>
    <property type="evidence" value="ECO:0007669"/>
    <property type="project" value="InterPro"/>
</dbReference>
<keyword evidence="6" id="KW-0539">Nucleus</keyword>
<feature type="domain" description="Zn(2)-C6 fungal-type" evidence="8">
    <location>
        <begin position="18"/>
        <end position="49"/>
    </location>
</feature>
<gene>
    <name evidence="9" type="ORF">N0V84_006428</name>
</gene>
<evidence type="ECO:0000256" key="6">
    <source>
        <dbReference type="ARBA" id="ARBA00023242"/>
    </source>
</evidence>
<dbReference type="OrthoDB" id="5121955at2759"/>
<dbReference type="GO" id="GO:0003677">
    <property type="term" value="F:DNA binding"/>
    <property type="evidence" value="ECO:0007669"/>
    <property type="project" value="UniProtKB-KW"/>
</dbReference>
<keyword evidence="3" id="KW-0805">Transcription regulation</keyword>
<dbReference type="PROSITE" id="PS00463">
    <property type="entry name" value="ZN2_CY6_FUNGAL_1"/>
    <property type="match status" value="1"/>
</dbReference>
<dbReference type="PANTHER" id="PTHR47171:SF1">
    <property type="entry name" value="ZN(II)2CYS6 TRANSCRIPTION FACTOR (EUROFUNG)"/>
    <property type="match status" value="1"/>
</dbReference>
<dbReference type="Pfam" id="PF04082">
    <property type="entry name" value="Fungal_trans"/>
    <property type="match status" value="1"/>
</dbReference>
<accession>A0A9W8WC25</accession>
<dbReference type="InterPro" id="IPR052073">
    <property type="entry name" value="Amide_Lactam_Regulators"/>
</dbReference>
<keyword evidence="5" id="KW-0804">Transcription</keyword>
<name>A0A9W8WC25_9HYPO</name>
<evidence type="ECO:0000256" key="1">
    <source>
        <dbReference type="ARBA" id="ARBA00022723"/>
    </source>
</evidence>
<sequence>MSESAENPGPLPRRTRVACKACHTRRVKCDAGDGQPCWHCRTRNTTCELIDSRRGKYTRHSRVWQPKDRRVSRRLQGTREPSSDVVQASPEIALNTPSSIPSPNDQNTPQTRDEDAGTIFPQPNLSQQTSTQTNARSYCLGDSNSLSYIIEMICSPRGGVAEPVKVHYPIPASIADRAVLPNRPQVEVTSLQEALIMPPRNIADRLISAFFNIMHPAYPVVNRRVFAEQYKLGQASPLLLQAIFLIAATLCDDNLVQDAGFPDRATARKTYYLRAKTLYDVDHETDRSNIASALSLMGFWWNGPDDQKDSWYWLGCATTFAQSINMHRSMARSESSQETRSLWRRIWWSIYSRDRHTAACLGRPCRIRDEDCDIEPLTEQDLRFDEGYDEELIPPQKDYHISYFIEMANLAVILGDIVIGEFSPRRPDLECYKAKNLVERLERWESQLPEYLRKMPPDESLGASFWASNLQMAYQNYYILLFRPKVIENLSPEEAERDVQARMAADSITRMAEDMLASGTIRYGQMHLVPAVFGALSIHTIVICRKDPIRRQLAGNKSRQCILALSELAKPWPVGLWIMRFFVNLMRRLTGQDSAVPGGAIVNVTSRIANSHVESQANQPSDNVPTLTRAEGTESTIPAVINNRAQARDQQATEFMPPATDPLAHDSFWAGCLDNSIDVDLLLQHGLCPLLPAPFGFAPTDTMGL</sequence>
<dbReference type="InterPro" id="IPR001138">
    <property type="entry name" value="Zn2Cys6_DnaBD"/>
</dbReference>
<evidence type="ECO:0000313" key="9">
    <source>
        <dbReference type="EMBL" id="KAJ4319343.1"/>
    </source>
</evidence>
<evidence type="ECO:0000256" key="5">
    <source>
        <dbReference type="ARBA" id="ARBA00023163"/>
    </source>
</evidence>
<keyword evidence="10" id="KW-1185">Reference proteome</keyword>
<dbReference type="SUPFAM" id="SSF57701">
    <property type="entry name" value="Zn2/Cys6 DNA-binding domain"/>
    <property type="match status" value="1"/>
</dbReference>
<dbReference type="AlphaFoldDB" id="A0A9W8WC25"/>
<organism evidence="9 10">
    <name type="scientific">Fusarium piperis</name>
    <dbReference type="NCBI Taxonomy" id="1435070"/>
    <lineage>
        <taxon>Eukaryota</taxon>
        <taxon>Fungi</taxon>
        <taxon>Dikarya</taxon>
        <taxon>Ascomycota</taxon>
        <taxon>Pezizomycotina</taxon>
        <taxon>Sordariomycetes</taxon>
        <taxon>Hypocreomycetidae</taxon>
        <taxon>Hypocreales</taxon>
        <taxon>Nectriaceae</taxon>
        <taxon>Fusarium</taxon>
        <taxon>Fusarium solani species complex</taxon>
    </lineage>
</organism>
<protein>
    <recommendedName>
        <fullName evidence="8">Zn(2)-C6 fungal-type domain-containing protein</fullName>
    </recommendedName>
</protein>
<dbReference type="PANTHER" id="PTHR47171">
    <property type="entry name" value="FARA-RELATED"/>
    <property type="match status" value="1"/>
</dbReference>
<reference evidence="9" key="1">
    <citation type="submission" date="2022-10" db="EMBL/GenBank/DDBJ databases">
        <title>Tapping the CABI collections for fungal endophytes: first genome assemblies for Collariella, Neodidymelliopsis, Ascochyta clinopodiicola, Didymella pomorum, Didymosphaeria variabile, Neocosmospora piperis and Neocucurbitaria cava.</title>
        <authorList>
            <person name="Hill R."/>
        </authorList>
    </citation>
    <scope>NUCLEOTIDE SEQUENCE</scope>
    <source>
        <strain evidence="9">IMI 366586</strain>
    </source>
</reference>
<dbReference type="Gene3D" id="4.10.240.10">
    <property type="entry name" value="Zn(2)-C6 fungal-type DNA-binding domain"/>
    <property type="match status" value="1"/>
</dbReference>
<evidence type="ECO:0000256" key="2">
    <source>
        <dbReference type="ARBA" id="ARBA00022833"/>
    </source>
</evidence>
<dbReference type="GO" id="GO:0008270">
    <property type="term" value="F:zinc ion binding"/>
    <property type="evidence" value="ECO:0007669"/>
    <property type="project" value="InterPro"/>
</dbReference>
<keyword evidence="1" id="KW-0479">Metal-binding</keyword>
<keyword evidence="2" id="KW-0862">Zinc</keyword>
<evidence type="ECO:0000259" key="8">
    <source>
        <dbReference type="PROSITE" id="PS50048"/>
    </source>
</evidence>
<dbReference type="InterPro" id="IPR036864">
    <property type="entry name" value="Zn2-C6_fun-type_DNA-bd_sf"/>
</dbReference>
<dbReference type="SMART" id="SM00066">
    <property type="entry name" value="GAL4"/>
    <property type="match status" value="1"/>
</dbReference>
<evidence type="ECO:0000256" key="4">
    <source>
        <dbReference type="ARBA" id="ARBA00023125"/>
    </source>
</evidence>
<feature type="region of interest" description="Disordered" evidence="7">
    <location>
        <begin position="613"/>
        <end position="633"/>
    </location>
</feature>
<dbReference type="GO" id="GO:0000981">
    <property type="term" value="F:DNA-binding transcription factor activity, RNA polymerase II-specific"/>
    <property type="evidence" value="ECO:0007669"/>
    <property type="project" value="InterPro"/>
</dbReference>
<dbReference type="Proteomes" id="UP001140502">
    <property type="component" value="Unassembled WGS sequence"/>
</dbReference>